<reference evidence="2 4" key="1">
    <citation type="journal article" date="2020" name="Stud. Mycol.">
        <title>101 Dothideomycetes genomes: a test case for predicting lifestyles and emergence of pathogens.</title>
        <authorList>
            <person name="Haridas S."/>
            <person name="Albert R."/>
            <person name="Binder M."/>
            <person name="Bloem J."/>
            <person name="Labutti K."/>
            <person name="Salamov A."/>
            <person name="Andreopoulos B."/>
            <person name="Baker S."/>
            <person name="Barry K."/>
            <person name="Bills G."/>
            <person name="Bluhm B."/>
            <person name="Cannon C."/>
            <person name="Castanera R."/>
            <person name="Culley D."/>
            <person name="Daum C."/>
            <person name="Ezra D."/>
            <person name="Gonzalez J."/>
            <person name="Henrissat B."/>
            <person name="Kuo A."/>
            <person name="Liang C."/>
            <person name="Lipzen A."/>
            <person name="Lutzoni F."/>
            <person name="Magnuson J."/>
            <person name="Mondo S."/>
            <person name="Nolan M."/>
            <person name="Ohm R."/>
            <person name="Pangilinan J."/>
            <person name="Park H.-J."/>
            <person name="Ramirez L."/>
            <person name="Alfaro M."/>
            <person name="Sun H."/>
            <person name="Tritt A."/>
            <person name="Yoshinaga Y."/>
            <person name="Zwiers L.-H."/>
            <person name="Turgeon B."/>
            <person name="Goodwin S."/>
            <person name="Spatafora J."/>
            <person name="Crous P."/>
            <person name="Grigoriev I."/>
        </authorList>
    </citation>
    <scope>NUCLEOTIDE SEQUENCE</scope>
    <source>
        <strain evidence="2 4">CBS 304.34</strain>
    </source>
</reference>
<proteinExistence type="predicted"/>
<dbReference type="Proteomes" id="UP000504636">
    <property type="component" value="Unplaced"/>
</dbReference>
<evidence type="ECO:0000313" key="2">
    <source>
        <dbReference type="EMBL" id="KAF2817916.1"/>
    </source>
</evidence>
<gene>
    <name evidence="2 4" type="ORF">BDZ99DRAFT_470862</name>
</gene>
<dbReference type="RefSeq" id="XP_033584880.1">
    <property type="nucleotide sequence ID" value="XM_033721675.1"/>
</dbReference>
<reference evidence="4" key="3">
    <citation type="submission" date="2025-04" db="UniProtKB">
        <authorList>
            <consortium name="RefSeq"/>
        </authorList>
    </citation>
    <scope>IDENTIFICATION</scope>
    <source>
        <strain evidence="4">CBS 304.34</strain>
    </source>
</reference>
<dbReference type="GeneID" id="54462568"/>
<name>A0A6A6ZA72_9PEZI</name>
<evidence type="ECO:0000313" key="4">
    <source>
        <dbReference type="RefSeq" id="XP_033584880.1"/>
    </source>
</evidence>
<protein>
    <submittedName>
        <fullName evidence="2 4">Uncharacterized protein</fullName>
    </submittedName>
</protein>
<sequence length="139" mass="14349">MPGETPSPPPPPPASSELGAEDDMGMLHAYRPPDGSAEARLDPLPAVSGLWQASGADVEGAGFLELPHSTAVLNASSSPLPLSAELPAPVQMHHGFDIGQRLDDSPHLPTGLGGNPWSPSSGWLETILNTTHHGSSIDL</sequence>
<feature type="region of interest" description="Disordered" evidence="1">
    <location>
        <begin position="97"/>
        <end position="116"/>
    </location>
</feature>
<dbReference type="AlphaFoldDB" id="A0A6A6ZA72"/>
<feature type="compositionally biased region" description="Pro residues" evidence="1">
    <location>
        <begin position="1"/>
        <end position="14"/>
    </location>
</feature>
<evidence type="ECO:0000313" key="3">
    <source>
        <dbReference type="Proteomes" id="UP000504636"/>
    </source>
</evidence>
<accession>A0A6A6ZA72</accession>
<dbReference type="EMBL" id="MU003692">
    <property type="protein sequence ID" value="KAF2817916.1"/>
    <property type="molecule type" value="Genomic_DNA"/>
</dbReference>
<reference evidence="4" key="2">
    <citation type="submission" date="2020-04" db="EMBL/GenBank/DDBJ databases">
        <authorList>
            <consortium name="NCBI Genome Project"/>
        </authorList>
    </citation>
    <scope>NUCLEOTIDE SEQUENCE</scope>
    <source>
        <strain evidence="4">CBS 304.34</strain>
    </source>
</reference>
<feature type="compositionally biased region" description="Basic and acidic residues" evidence="1">
    <location>
        <begin position="97"/>
        <end position="106"/>
    </location>
</feature>
<organism evidence="2">
    <name type="scientific">Mytilinidion resinicola</name>
    <dbReference type="NCBI Taxonomy" id="574789"/>
    <lineage>
        <taxon>Eukaryota</taxon>
        <taxon>Fungi</taxon>
        <taxon>Dikarya</taxon>
        <taxon>Ascomycota</taxon>
        <taxon>Pezizomycotina</taxon>
        <taxon>Dothideomycetes</taxon>
        <taxon>Pleosporomycetidae</taxon>
        <taxon>Mytilinidiales</taxon>
        <taxon>Mytilinidiaceae</taxon>
        <taxon>Mytilinidion</taxon>
    </lineage>
</organism>
<feature type="region of interest" description="Disordered" evidence="1">
    <location>
        <begin position="1"/>
        <end position="41"/>
    </location>
</feature>
<evidence type="ECO:0000256" key="1">
    <source>
        <dbReference type="SAM" id="MobiDB-lite"/>
    </source>
</evidence>
<keyword evidence="3" id="KW-1185">Reference proteome</keyword>